<dbReference type="RefSeq" id="WP_369329162.1">
    <property type="nucleotide sequence ID" value="NZ_JAULBC010000002.1"/>
</dbReference>
<feature type="domain" description="Peptidase S49" evidence="7">
    <location>
        <begin position="367"/>
        <end position="517"/>
    </location>
</feature>
<keyword evidence="5" id="KW-0720">Serine protease</keyword>
<dbReference type="PIRSF" id="PIRSF001217">
    <property type="entry name" value="Protease_4_SppA"/>
    <property type="match status" value="1"/>
</dbReference>
<comment type="similarity">
    <text evidence="2">Belongs to the peptidase S49 family.</text>
</comment>
<keyword evidence="6" id="KW-0472">Membrane</keyword>
<accession>A0ABV3ZD01</accession>
<dbReference type="NCBIfam" id="TIGR00706">
    <property type="entry name" value="SppA_dom"/>
    <property type="match status" value="1"/>
</dbReference>
<dbReference type="SUPFAM" id="SSF52096">
    <property type="entry name" value="ClpP/crotonase"/>
    <property type="match status" value="2"/>
</dbReference>
<comment type="subcellular location">
    <subcellularLocation>
        <location evidence="1">Membrane</location>
    </subcellularLocation>
</comment>
<evidence type="ECO:0000313" key="8">
    <source>
        <dbReference type="EMBL" id="MEX6687759.1"/>
    </source>
</evidence>
<dbReference type="InterPro" id="IPR004635">
    <property type="entry name" value="Pept_S49_SppA"/>
</dbReference>
<evidence type="ECO:0000313" key="9">
    <source>
        <dbReference type="Proteomes" id="UP001560573"/>
    </source>
</evidence>
<reference evidence="8 9" key="1">
    <citation type="submission" date="2023-07" db="EMBL/GenBank/DDBJ databases">
        <authorList>
            <person name="Lian W.-H."/>
        </authorList>
    </citation>
    <scope>NUCLEOTIDE SEQUENCE [LARGE SCALE GENOMIC DNA]</scope>
    <source>
        <strain evidence="8 9">SYSU DXS3180</strain>
    </source>
</reference>
<dbReference type="InterPro" id="IPR029045">
    <property type="entry name" value="ClpP/crotonase-like_dom_sf"/>
</dbReference>
<evidence type="ECO:0000256" key="1">
    <source>
        <dbReference type="ARBA" id="ARBA00004370"/>
    </source>
</evidence>
<name>A0ABV3ZD01_9BACT</name>
<gene>
    <name evidence="8" type="primary">sppA</name>
    <name evidence="8" type="ORF">QTN47_09660</name>
</gene>
<dbReference type="InterPro" id="IPR047272">
    <property type="entry name" value="S49_SppA_C"/>
</dbReference>
<comment type="caution">
    <text evidence="8">The sequence shown here is derived from an EMBL/GenBank/DDBJ whole genome shotgun (WGS) entry which is preliminary data.</text>
</comment>
<dbReference type="CDD" id="cd07018">
    <property type="entry name" value="S49_SppA_67K_type"/>
    <property type="match status" value="1"/>
</dbReference>
<dbReference type="Gene3D" id="3.90.226.10">
    <property type="entry name" value="2-enoyl-CoA Hydratase, Chain A, domain 1"/>
    <property type="match status" value="3"/>
</dbReference>
<dbReference type="Gene3D" id="6.20.330.10">
    <property type="match status" value="1"/>
</dbReference>
<sequence length="585" mass="64768">MRSFFKIFFACLLALVIFSLVAFFVGAGIIGRALQPDKPEVGSKAVLVIDLGSPIMEQTKESPIAELAGKEDANALGLYDLVRMISYAKKDSAIKGIVLKAGYNVNGFATNEELREAIVDFKKSKKFVIAYGEYMTQKSYYVSTAADKIYCHPQGHIEWDGFTSNLFFIKGLLDKLEIQPEIFYAGKFKSATEPLRATEMTEPNRLQTTVWLNDLYSHLLLTTSEARNIDTATLHALANNGTIQSPADALNNKLIDGLRYDDEWKAEVAKNLGEKADAKINFISASKYNKAADYKKDGKNKIALIYAQGEIVSGKGESGQIASDEFKNLIRKARTDDGIKAIVFRVNSPGGSALASDIIWREISMARKVKPVVVSMGDLAASGGYYISCNADSVFADYTTITGSIGVFTIVANMQSFFKNKLGITFDRVKTAPYADMGSSDRPLSDAEKKFMQASVDSIYYTFKSRVADGRKKDIVFVDSIAQGRVWTGTRATGIGLVDRIGTLQQAVDCAARMAKVTDYRTREYPEQKNLWEQLFGSSSSSDVKEKVVKEEIGETQYNLLKKLKKVQTLFDIPQTRMPFDAEIH</sequence>
<organism evidence="8 9">
    <name type="scientific">Danxiaibacter flavus</name>
    <dbReference type="NCBI Taxonomy" id="3049108"/>
    <lineage>
        <taxon>Bacteria</taxon>
        <taxon>Pseudomonadati</taxon>
        <taxon>Bacteroidota</taxon>
        <taxon>Chitinophagia</taxon>
        <taxon>Chitinophagales</taxon>
        <taxon>Chitinophagaceae</taxon>
        <taxon>Danxiaibacter</taxon>
    </lineage>
</organism>
<dbReference type="EMBL" id="JAULBC010000002">
    <property type="protein sequence ID" value="MEX6687759.1"/>
    <property type="molecule type" value="Genomic_DNA"/>
</dbReference>
<dbReference type="NCBIfam" id="TIGR00705">
    <property type="entry name" value="SppA_67K"/>
    <property type="match status" value="1"/>
</dbReference>
<dbReference type="InterPro" id="IPR047217">
    <property type="entry name" value="S49_SppA_67K_type_N"/>
</dbReference>
<dbReference type="PANTHER" id="PTHR33209">
    <property type="entry name" value="PROTEASE 4"/>
    <property type="match status" value="1"/>
</dbReference>
<proteinExistence type="inferred from homology"/>
<dbReference type="InterPro" id="IPR002142">
    <property type="entry name" value="Peptidase_S49"/>
</dbReference>
<dbReference type="CDD" id="cd07023">
    <property type="entry name" value="S49_Sppa_N_C"/>
    <property type="match status" value="1"/>
</dbReference>
<keyword evidence="9" id="KW-1185">Reference proteome</keyword>
<keyword evidence="4" id="KW-0378">Hydrolase</keyword>
<protein>
    <submittedName>
        <fullName evidence="8">Signal peptide peptidase SppA</fullName>
    </submittedName>
</protein>
<evidence type="ECO:0000256" key="5">
    <source>
        <dbReference type="ARBA" id="ARBA00022825"/>
    </source>
</evidence>
<evidence type="ECO:0000256" key="2">
    <source>
        <dbReference type="ARBA" id="ARBA00008683"/>
    </source>
</evidence>
<dbReference type="PANTHER" id="PTHR33209:SF1">
    <property type="entry name" value="PEPTIDASE S49 DOMAIN-CONTAINING PROTEIN"/>
    <property type="match status" value="1"/>
</dbReference>
<evidence type="ECO:0000256" key="6">
    <source>
        <dbReference type="ARBA" id="ARBA00023136"/>
    </source>
</evidence>
<dbReference type="InterPro" id="IPR004634">
    <property type="entry name" value="Pept_S49_pIV"/>
</dbReference>
<keyword evidence="3" id="KW-0645">Protease</keyword>
<dbReference type="Pfam" id="PF01343">
    <property type="entry name" value="Peptidase_S49"/>
    <property type="match status" value="2"/>
</dbReference>
<evidence type="ECO:0000256" key="4">
    <source>
        <dbReference type="ARBA" id="ARBA00022801"/>
    </source>
</evidence>
<evidence type="ECO:0000256" key="3">
    <source>
        <dbReference type="ARBA" id="ARBA00022670"/>
    </source>
</evidence>
<feature type="domain" description="Peptidase S49" evidence="7">
    <location>
        <begin position="121"/>
        <end position="271"/>
    </location>
</feature>
<dbReference type="Proteomes" id="UP001560573">
    <property type="component" value="Unassembled WGS sequence"/>
</dbReference>
<evidence type="ECO:0000259" key="7">
    <source>
        <dbReference type="Pfam" id="PF01343"/>
    </source>
</evidence>